<accession>E3BH75</accession>
<comment type="caution">
    <text evidence="1">The sequence shown here is derived from an EMBL/GenBank/DDBJ whole genome shotgun (WGS) entry which is preliminary data.</text>
</comment>
<dbReference type="AlphaFoldDB" id="E3BH75"/>
<organism evidence="1 2">
    <name type="scientific">Vibrio caribbeanicus ATCC BAA-2122</name>
    <dbReference type="NCBI Taxonomy" id="796620"/>
    <lineage>
        <taxon>Bacteria</taxon>
        <taxon>Pseudomonadati</taxon>
        <taxon>Pseudomonadota</taxon>
        <taxon>Gammaproteobacteria</taxon>
        <taxon>Vibrionales</taxon>
        <taxon>Vibrionaceae</taxon>
        <taxon>Vibrio</taxon>
    </lineage>
</organism>
<dbReference type="Proteomes" id="UP000002943">
    <property type="component" value="Unassembled WGS sequence"/>
</dbReference>
<evidence type="ECO:0000313" key="1">
    <source>
        <dbReference type="EMBL" id="EFP97598.1"/>
    </source>
</evidence>
<proteinExistence type="predicted"/>
<gene>
    <name evidence="1" type="ORF">VIBC2010_13306</name>
</gene>
<reference evidence="1 2" key="1">
    <citation type="journal article" date="2012" name="Int. J. Syst. Evol. Microbiol.">
        <title>Vibrio caribbeanicus sp. nov., isolated from the marine sponge Scleritoderma cyanea.</title>
        <authorList>
            <person name="Hoffmann M."/>
            <person name="Monday S.R."/>
            <person name="Allard M.W."/>
            <person name="Strain E.A."/>
            <person name="Whittaker P."/>
            <person name="Naum M."/>
            <person name="McCarthy P.J."/>
            <person name="Lopez J.V."/>
            <person name="Fischer M."/>
            <person name="Brown E.W."/>
        </authorList>
    </citation>
    <scope>NUCLEOTIDE SEQUENCE [LARGE SCALE GENOMIC DNA]</scope>
    <source>
        <strain evidence="1 2">ATCC BAA-2122</strain>
    </source>
</reference>
<protein>
    <submittedName>
        <fullName evidence="1">Uncharacterized protein</fullName>
    </submittedName>
</protein>
<name>E3BH75_9VIBR</name>
<sequence>MGSLSKAKSVLTLIKLALDSNLMISELQQHKTGLLRLSK</sequence>
<dbReference type="EMBL" id="AEIU01000054">
    <property type="protein sequence ID" value="EFP97598.1"/>
    <property type="molecule type" value="Genomic_DNA"/>
</dbReference>
<dbReference type="STRING" id="796620.VIBC2010_13306"/>
<keyword evidence="2" id="KW-1185">Reference proteome</keyword>
<evidence type="ECO:0000313" key="2">
    <source>
        <dbReference type="Proteomes" id="UP000002943"/>
    </source>
</evidence>